<gene>
    <name evidence="9" type="ORF">LPB142_12830</name>
</gene>
<evidence type="ECO:0000256" key="3">
    <source>
        <dbReference type="ARBA" id="ARBA00022723"/>
    </source>
</evidence>
<dbReference type="Gene3D" id="1.10.760.10">
    <property type="entry name" value="Cytochrome c-like domain"/>
    <property type="match status" value="1"/>
</dbReference>
<evidence type="ECO:0000256" key="5">
    <source>
        <dbReference type="ARBA" id="ARBA00023004"/>
    </source>
</evidence>
<evidence type="ECO:0000256" key="6">
    <source>
        <dbReference type="PROSITE-ProRule" id="PRU00433"/>
    </source>
</evidence>
<evidence type="ECO:0000313" key="10">
    <source>
        <dbReference type="Proteomes" id="UP000176562"/>
    </source>
</evidence>
<keyword evidence="3 6" id="KW-0479">Metal-binding</keyword>
<organism evidence="9 10">
    <name type="scientific">Rhodobacter xanthinilyticus</name>
    <dbReference type="NCBI Taxonomy" id="1850250"/>
    <lineage>
        <taxon>Bacteria</taxon>
        <taxon>Pseudomonadati</taxon>
        <taxon>Pseudomonadota</taxon>
        <taxon>Alphaproteobacteria</taxon>
        <taxon>Rhodobacterales</taxon>
        <taxon>Rhodobacter group</taxon>
        <taxon>Rhodobacter</taxon>
    </lineage>
</organism>
<evidence type="ECO:0000256" key="1">
    <source>
        <dbReference type="ARBA" id="ARBA00022448"/>
    </source>
</evidence>
<evidence type="ECO:0000256" key="7">
    <source>
        <dbReference type="SAM" id="SignalP"/>
    </source>
</evidence>
<evidence type="ECO:0000313" key="9">
    <source>
        <dbReference type="EMBL" id="AOZ70092.1"/>
    </source>
</evidence>
<dbReference type="KEGG" id="rhp:LPB142_12830"/>
<keyword evidence="5 6" id="KW-0408">Iron</keyword>
<dbReference type="GO" id="GO:0046872">
    <property type="term" value="F:metal ion binding"/>
    <property type="evidence" value="ECO:0007669"/>
    <property type="project" value="UniProtKB-KW"/>
</dbReference>
<reference evidence="9 10" key="1">
    <citation type="submission" date="2016-10" db="EMBL/GenBank/DDBJ databases">
        <title>Rhodobacter sp. LPB0142, isolated from sea water.</title>
        <authorList>
            <person name="Kim E."/>
            <person name="Yi H."/>
        </authorList>
    </citation>
    <scope>NUCLEOTIDE SEQUENCE [LARGE SCALE GENOMIC DNA]</scope>
    <source>
        <strain evidence="9 10">LPB0142</strain>
    </source>
</reference>
<dbReference type="InterPro" id="IPR002327">
    <property type="entry name" value="Cyt_c_1A/1B"/>
</dbReference>
<evidence type="ECO:0000256" key="4">
    <source>
        <dbReference type="ARBA" id="ARBA00022982"/>
    </source>
</evidence>
<dbReference type="PANTHER" id="PTHR11961">
    <property type="entry name" value="CYTOCHROME C"/>
    <property type="match status" value="1"/>
</dbReference>
<evidence type="ECO:0000256" key="2">
    <source>
        <dbReference type="ARBA" id="ARBA00022617"/>
    </source>
</evidence>
<dbReference type="AlphaFoldDB" id="A0A1D9ME06"/>
<proteinExistence type="predicted"/>
<dbReference type="EMBL" id="CP017781">
    <property type="protein sequence ID" value="AOZ70092.1"/>
    <property type="molecule type" value="Genomic_DNA"/>
</dbReference>
<keyword evidence="7" id="KW-0732">Signal</keyword>
<dbReference type="InterPro" id="IPR009056">
    <property type="entry name" value="Cyt_c-like_dom"/>
</dbReference>
<dbReference type="STRING" id="1850250.LPB142_12830"/>
<sequence>MKISLYATLAALVLATPSFAGDVAAGEKLFTKCKACHSIIADDGTAIVKGGKVGPNLYGIVGRPAASEEGFKYGDGIMAAAAAGLVWDEALITEYVVDPTKFIDTHGGEGKSKMTFKLAKGGEDVAAYLASVKK</sequence>
<keyword evidence="2 6" id="KW-0349">Heme</keyword>
<feature type="signal peptide" evidence="7">
    <location>
        <begin position="1"/>
        <end position="20"/>
    </location>
</feature>
<dbReference type="GO" id="GO:0020037">
    <property type="term" value="F:heme binding"/>
    <property type="evidence" value="ECO:0007669"/>
    <property type="project" value="InterPro"/>
</dbReference>
<keyword evidence="10" id="KW-1185">Reference proteome</keyword>
<feature type="domain" description="Cytochrome c" evidence="8">
    <location>
        <begin position="21"/>
        <end position="133"/>
    </location>
</feature>
<accession>A0A1D9ME06</accession>
<feature type="chain" id="PRO_5009443570" evidence="7">
    <location>
        <begin position="21"/>
        <end position="134"/>
    </location>
</feature>
<evidence type="ECO:0000259" key="8">
    <source>
        <dbReference type="PROSITE" id="PS51007"/>
    </source>
</evidence>
<dbReference type="InterPro" id="IPR036909">
    <property type="entry name" value="Cyt_c-like_dom_sf"/>
</dbReference>
<dbReference type="PROSITE" id="PS51007">
    <property type="entry name" value="CYTC"/>
    <property type="match status" value="1"/>
</dbReference>
<dbReference type="GO" id="GO:0009055">
    <property type="term" value="F:electron transfer activity"/>
    <property type="evidence" value="ECO:0007669"/>
    <property type="project" value="InterPro"/>
</dbReference>
<dbReference type="RefSeq" id="WP_068764851.1">
    <property type="nucleotide sequence ID" value="NZ_CP017781.1"/>
</dbReference>
<keyword evidence="4" id="KW-0249">Electron transport</keyword>
<dbReference type="Proteomes" id="UP000176562">
    <property type="component" value="Chromosome"/>
</dbReference>
<keyword evidence="1" id="KW-0813">Transport</keyword>
<name>A0A1D9ME06_9RHOB</name>
<protein>
    <submittedName>
        <fullName evidence="9">Cytochrome C</fullName>
    </submittedName>
</protein>
<dbReference type="SUPFAM" id="SSF46626">
    <property type="entry name" value="Cytochrome c"/>
    <property type="match status" value="1"/>
</dbReference>